<protein>
    <submittedName>
        <fullName evidence="1">Uncharacterized protein</fullName>
    </submittedName>
</protein>
<organism evidence="1 2">
    <name type="scientific">Arctium lappa</name>
    <name type="common">Greater burdock</name>
    <name type="synonym">Lappa major</name>
    <dbReference type="NCBI Taxonomy" id="4217"/>
    <lineage>
        <taxon>Eukaryota</taxon>
        <taxon>Viridiplantae</taxon>
        <taxon>Streptophyta</taxon>
        <taxon>Embryophyta</taxon>
        <taxon>Tracheophyta</taxon>
        <taxon>Spermatophyta</taxon>
        <taxon>Magnoliopsida</taxon>
        <taxon>eudicotyledons</taxon>
        <taxon>Gunneridae</taxon>
        <taxon>Pentapetalae</taxon>
        <taxon>asterids</taxon>
        <taxon>campanulids</taxon>
        <taxon>Asterales</taxon>
        <taxon>Asteraceae</taxon>
        <taxon>Carduoideae</taxon>
        <taxon>Cardueae</taxon>
        <taxon>Arctiinae</taxon>
        <taxon>Arctium</taxon>
    </lineage>
</organism>
<reference evidence="1 2" key="2">
    <citation type="journal article" date="2022" name="Mol. Ecol. Resour.">
        <title>The genomes of chicory, endive, great burdock and yacon provide insights into Asteraceae paleo-polyploidization history and plant inulin production.</title>
        <authorList>
            <person name="Fan W."/>
            <person name="Wang S."/>
            <person name="Wang H."/>
            <person name="Wang A."/>
            <person name="Jiang F."/>
            <person name="Liu H."/>
            <person name="Zhao H."/>
            <person name="Xu D."/>
            <person name="Zhang Y."/>
        </authorList>
    </citation>
    <scope>NUCLEOTIDE SEQUENCE [LARGE SCALE GENOMIC DNA]</scope>
    <source>
        <strain evidence="2">cv. Niubang</strain>
    </source>
</reference>
<reference evidence="2" key="1">
    <citation type="journal article" date="2022" name="Mol. Ecol. Resour.">
        <title>The genomes of chicory, endive, great burdock and yacon provide insights into Asteraceae palaeo-polyploidization history and plant inulin production.</title>
        <authorList>
            <person name="Fan W."/>
            <person name="Wang S."/>
            <person name="Wang H."/>
            <person name="Wang A."/>
            <person name="Jiang F."/>
            <person name="Liu H."/>
            <person name="Zhao H."/>
            <person name="Xu D."/>
            <person name="Zhang Y."/>
        </authorList>
    </citation>
    <scope>NUCLEOTIDE SEQUENCE [LARGE SCALE GENOMIC DNA]</scope>
    <source>
        <strain evidence="2">cv. Niubang</strain>
    </source>
</reference>
<dbReference type="Proteomes" id="UP001055879">
    <property type="component" value="Linkage Group LG08"/>
</dbReference>
<sequence>MITIVVGLVATTTSMMVVQAMVTSTIYFQYTVRHFFTRVSTAVQNHRLRTMAQNANRRLKIVAAADPFGCALKDALISHLQSIAIEVDDLGSDDYYSVGEKIGRIVSSSANSSETEIRGLVACGTGVGVAIFANKFPGVYAATCLTPSEAVNARSINNCNVIAVSGMSTSLESAIETLDNFLNTPFKSPCPASKSEPWPEEIQTFFDNSLTEMAKIGTTPPISSTSCSICNLAAGREFTPVAAIPGGSMKIVRESPTSAFVRFTAGSIEPAHHHTHGHDVVVMKGRKIVWNLTKGERFELGVGDFLFTPCGDVHRVKYLEDTEFFIRWDGVWDMQLDEDLATATANLEKET</sequence>
<proteinExistence type="predicted"/>
<keyword evidence="2" id="KW-1185">Reference proteome</keyword>
<gene>
    <name evidence="1" type="ORF">L6452_23950</name>
</gene>
<evidence type="ECO:0000313" key="2">
    <source>
        <dbReference type="Proteomes" id="UP001055879"/>
    </source>
</evidence>
<accession>A0ACB9A864</accession>
<dbReference type="EMBL" id="CM042054">
    <property type="protein sequence ID" value="KAI3706307.1"/>
    <property type="molecule type" value="Genomic_DNA"/>
</dbReference>
<comment type="caution">
    <text evidence="1">The sequence shown here is derived from an EMBL/GenBank/DDBJ whole genome shotgun (WGS) entry which is preliminary data.</text>
</comment>
<name>A0ACB9A864_ARCLA</name>
<evidence type="ECO:0000313" key="1">
    <source>
        <dbReference type="EMBL" id="KAI3706307.1"/>
    </source>
</evidence>